<proteinExistence type="predicted"/>
<dbReference type="AlphaFoldDB" id="A0A918RJG8"/>
<feature type="compositionally biased region" description="Low complexity" evidence="1">
    <location>
        <begin position="368"/>
        <end position="383"/>
    </location>
</feature>
<comment type="caution">
    <text evidence="4">The sequence shown here is derived from an EMBL/GenBank/DDBJ whole genome shotgun (WGS) entry which is preliminary data.</text>
</comment>
<dbReference type="PROSITE" id="PS50231">
    <property type="entry name" value="RICIN_B_LECTIN"/>
    <property type="match status" value="1"/>
</dbReference>
<reference evidence="4" key="2">
    <citation type="submission" date="2020-09" db="EMBL/GenBank/DDBJ databases">
        <authorList>
            <person name="Sun Q."/>
            <person name="Ohkuma M."/>
        </authorList>
    </citation>
    <scope>NUCLEOTIDE SEQUENCE</scope>
    <source>
        <strain evidence="4">JCM 5016</strain>
    </source>
</reference>
<feature type="compositionally biased region" description="Pro residues" evidence="1">
    <location>
        <begin position="389"/>
        <end position="401"/>
    </location>
</feature>
<keyword evidence="5" id="KW-1185">Reference proteome</keyword>
<feature type="region of interest" description="Disordered" evidence="1">
    <location>
        <begin position="510"/>
        <end position="535"/>
    </location>
</feature>
<evidence type="ECO:0000256" key="2">
    <source>
        <dbReference type="SAM" id="Phobius"/>
    </source>
</evidence>
<feature type="compositionally biased region" description="Pro residues" evidence="1">
    <location>
        <begin position="356"/>
        <end position="367"/>
    </location>
</feature>
<dbReference type="SMART" id="SM00458">
    <property type="entry name" value="RICIN"/>
    <property type="match status" value="1"/>
</dbReference>
<evidence type="ECO:0000313" key="5">
    <source>
        <dbReference type="Proteomes" id="UP000623010"/>
    </source>
</evidence>
<dbReference type="RefSeq" id="WP_190059036.1">
    <property type="nucleotide sequence ID" value="NZ_BMWH01000018.1"/>
</dbReference>
<dbReference type="InterPro" id="IPR035992">
    <property type="entry name" value="Ricin_B-like_lectins"/>
</dbReference>
<dbReference type="EMBL" id="BMWH01000018">
    <property type="protein sequence ID" value="GGZ98773.1"/>
    <property type="molecule type" value="Genomic_DNA"/>
</dbReference>
<evidence type="ECO:0000256" key="1">
    <source>
        <dbReference type="SAM" id="MobiDB-lite"/>
    </source>
</evidence>
<keyword evidence="2" id="KW-0472">Membrane</keyword>
<keyword evidence="2" id="KW-1133">Transmembrane helix</keyword>
<accession>A0A918RJG8</accession>
<sequence>MAHAEGSDNGVGTGRGSGMHAEAPDVRLIELLRARTPTVYPALRELRLRHRSAVLALARTCATSEATARQLAAQVFTMAARRAARGTEPRVPVRLDLLLLTVRLAAAWAKDPRTAGGLDPALLLVLNAAGPAGPVPPLLAAFESLPTRDQGLIWYGVVDREPEERTATFLGLTRADVLFGTEPALQALAQACLRIRLAASDDPRCGDFRRLIEEAVRPDAPRHSTDLHAHMAHCPHCTAAHAELSALRDDPRTTLAEGLLPWGGASYTRQTTAAAPEPPGQVARAAVRLGRAARRGAGGTRAWPPPRRYVIASTAVGVVVPLVLCLLLTGGSRDQRAAAPAAPAPGTPSVTVTETLPPPTSRPPSPSPTSASPSPTRTSAPPRRTARPRPTPTPTPSPVRPPGGTSAQVVNVATGRCLDVAGDFDNGTDVRTAPCSSSPTQRWRVDSVRGVLVSSADPDFCLDSRGDVDKGVGIWQCSSLNGDHAVNLQFVVDDDGVVRPAIAIETALTPDEDGDGLSLEPLTGGAGQRWRAGRA</sequence>
<evidence type="ECO:0000259" key="3">
    <source>
        <dbReference type="SMART" id="SM00458"/>
    </source>
</evidence>
<keyword evidence="2" id="KW-0812">Transmembrane</keyword>
<feature type="transmembrane region" description="Helical" evidence="2">
    <location>
        <begin position="309"/>
        <end position="328"/>
    </location>
</feature>
<name>A0A918RJG8_9ACTN</name>
<organism evidence="4 5">
    <name type="scientific">Streptomyces echinoruber</name>
    <dbReference type="NCBI Taxonomy" id="68898"/>
    <lineage>
        <taxon>Bacteria</taxon>
        <taxon>Bacillati</taxon>
        <taxon>Actinomycetota</taxon>
        <taxon>Actinomycetes</taxon>
        <taxon>Kitasatosporales</taxon>
        <taxon>Streptomycetaceae</taxon>
        <taxon>Streptomyces</taxon>
    </lineage>
</organism>
<dbReference type="SUPFAM" id="SSF50370">
    <property type="entry name" value="Ricin B-like lectins"/>
    <property type="match status" value="1"/>
</dbReference>
<protein>
    <recommendedName>
        <fullName evidence="3">Ricin B lectin domain-containing protein</fullName>
    </recommendedName>
</protein>
<reference evidence="4" key="1">
    <citation type="journal article" date="2014" name="Int. J. Syst. Evol. Microbiol.">
        <title>Complete genome sequence of Corynebacterium casei LMG S-19264T (=DSM 44701T), isolated from a smear-ripened cheese.</title>
        <authorList>
            <consortium name="US DOE Joint Genome Institute (JGI-PGF)"/>
            <person name="Walter F."/>
            <person name="Albersmeier A."/>
            <person name="Kalinowski J."/>
            <person name="Ruckert C."/>
        </authorList>
    </citation>
    <scope>NUCLEOTIDE SEQUENCE</scope>
    <source>
        <strain evidence="4">JCM 5016</strain>
    </source>
</reference>
<dbReference type="InterPro" id="IPR000772">
    <property type="entry name" value="Ricin_B_lectin"/>
</dbReference>
<gene>
    <name evidence="4" type="ORF">GCM10010389_42460</name>
</gene>
<evidence type="ECO:0000313" key="4">
    <source>
        <dbReference type="EMBL" id="GGZ98773.1"/>
    </source>
</evidence>
<feature type="region of interest" description="Disordered" evidence="1">
    <location>
        <begin position="336"/>
        <end position="407"/>
    </location>
</feature>
<dbReference type="Proteomes" id="UP000623010">
    <property type="component" value="Unassembled WGS sequence"/>
</dbReference>
<dbReference type="Pfam" id="PF00652">
    <property type="entry name" value="Ricin_B_lectin"/>
    <property type="match status" value="1"/>
</dbReference>
<feature type="domain" description="Ricin B lectin" evidence="3">
    <location>
        <begin position="403"/>
        <end position="533"/>
    </location>
</feature>
<dbReference type="Gene3D" id="2.80.10.50">
    <property type="match status" value="1"/>
</dbReference>